<evidence type="ECO:0000313" key="4">
    <source>
        <dbReference type="Proteomes" id="UP000276991"/>
    </source>
</evidence>
<dbReference type="AlphaFoldDB" id="A0A498SS99"/>
<dbReference type="InterPro" id="IPR003582">
    <property type="entry name" value="ShKT_dom"/>
</dbReference>
<accession>A0A498SS99</accession>
<reference evidence="3 4" key="1">
    <citation type="submission" date="2018-08" db="EMBL/GenBank/DDBJ databases">
        <authorList>
            <person name="Laetsch R D."/>
            <person name="Stevens L."/>
            <person name="Kumar S."/>
            <person name="Blaxter L. M."/>
        </authorList>
    </citation>
    <scope>NUCLEOTIDE SEQUENCE [LARGE SCALE GENOMIC DNA]</scope>
</reference>
<feature type="domain" description="ShKT" evidence="2">
    <location>
        <begin position="2"/>
        <end position="35"/>
    </location>
</feature>
<gene>
    <name evidence="3" type="ORF">NAV_LOCUS9980</name>
</gene>
<dbReference type="Pfam" id="PF01549">
    <property type="entry name" value="ShK"/>
    <property type="match status" value="1"/>
</dbReference>
<dbReference type="SMART" id="SM00254">
    <property type="entry name" value="ShKT"/>
    <property type="match status" value="1"/>
</dbReference>
<comment type="caution">
    <text evidence="1">Lacks conserved residue(s) required for the propagation of feature annotation.</text>
</comment>
<evidence type="ECO:0000259" key="2">
    <source>
        <dbReference type="PROSITE" id="PS51670"/>
    </source>
</evidence>
<dbReference type="PROSITE" id="PS51670">
    <property type="entry name" value="SHKT"/>
    <property type="match status" value="1"/>
</dbReference>
<protein>
    <recommendedName>
        <fullName evidence="2">ShKT domain-containing protein</fullName>
    </recommendedName>
</protein>
<evidence type="ECO:0000256" key="1">
    <source>
        <dbReference type="PROSITE-ProRule" id="PRU01005"/>
    </source>
</evidence>
<feature type="non-terminal residue" evidence="3">
    <location>
        <position position="1"/>
    </location>
</feature>
<evidence type="ECO:0000313" key="3">
    <source>
        <dbReference type="EMBL" id="VBB35189.1"/>
    </source>
</evidence>
<sequence length="35" mass="4093">GCTDSEPFCAYWARHGYCARWEVMRRICARSCGFC</sequence>
<dbReference type="Proteomes" id="UP000276991">
    <property type="component" value="Unassembled WGS sequence"/>
</dbReference>
<dbReference type="STRING" id="6277.A0A498SS99"/>
<dbReference type="EMBL" id="UPTC01005061">
    <property type="protein sequence ID" value="VBB35189.1"/>
    <property type="molecule type" value="Genomic_DNA"/>
</dbReference>
<organism evidence="3 4">
    <name type="scientific">Acanthocheilonema viteae</name>
    <name type="common">Filarial nematode worm</name>
    <name type="synonym">Dipetalonema viteae</name>
    <dbReference type="NCBI Taxonomy" id="6277"/>
    <lineage>
        <taxon>Eukaryota</taxon>
        <taxon>Metazoa</taxon>
        <taxon>Ecdysozoa</taxon>
        <taxon>Nematoda</taxon>
        <taxon>Chromadorea</taxon>
        <taxon>Rhabditida</taxon>
        <taxon>Spirurina</taxon>
        <taxon>Spiruromorpha</taxon>
        <taxon>Filarioidea</taxon>
        <taxon>Onchocercidae</taxon>
        <taxon>Acanthocheilonema</taxon>
    </lineage>
</organism>
<dbReference type="Gene3D" id="1.10.10.1940">
    <property type="match status" value="1"/>
</dbReference>
<name>A0A498SS99_ACAVI</name>
<keyword evidence="4" id="KW-1185">Reference proteome</keyword>
<proteinExistence type="predicted"/>